<evidence type="ECO:0000256" key="2">
    <source>
        <dbReference type="SAM" id="Phobius"/>
    </source>
</evidence>
<evidence type="ECO:0000313" key="4">
    <source>
        <dbReference type="Proteomes" id="UP000215086"/>
    </source>
</evidence>
<evidence type="ECO:0008006" key="5">
    <source>
        <dbReference type="Google" id="ProtNLM"/>
    </source>
</evidence>
<sequence>MSQPQRQEKIGATNAKDASHAARGLLGEDGGLDFLSEGGLVLWRTVRDGVKYRPPPLPNHVPRWHQESRSRILFKMPLRDPPRRLFTLAQYCQQLREQRQELCRIPANSPIIPEPLRLLDEIVDKVLDLVEHLHAQHEGVGLLAPENILILEWENGITVSFTDLGFYWDDPLAPTLPAWLESDPKVNPHAELWENPRRQLERFDSSCDLRILGRVFCSALLGRPYRDVPDPDTVPETQADPPSVPLARRIWVVLAQIIHGELTSIDDIRQALREYPLSQHFLGPVHRRVSGWAIGLATATVLLTLGALIFAIWLILRAPDHQASDLSQSQSPQGTGTSEDLAAPQTAPAPTDSHNFPVSATLADLEKSFTEIVTQYRDNPTPVQWEETNKRLRQLREQLRNSSGAQAEALRSKVERFLELEFPHD</sequence>
<dbReference type="AlphaFoldDB" id="A0A286R9K1"/>
<feature type="transmembrane region" description="Helical" evidence="2">
    <location>
        <begin position="292"/>
        <end position="316"/>
    </location>
</feature>
<evidence type="ECO:0000256" key="1">
    <source>
        <dbReference type="SAM" id="MobiDB-lite"/>
    </source>
</evidence>
<keyword evidence="2" id="KW-1133">Transmembrane helix</keyword>
<name>A0A286R9K1_9BACT</name>
<keyword evidence="2" id="KW-0812">Transmembrane</keyword>
<feature type="compositionally biased region" description="Low complexity" evidence="1">
    <location>
        <begin position="327"/>
        <end position="338"/>
    </location>
</feature>
<organism evidence="3 4">
    <name type="scientific">Thermogutta terrifontis</name>
    <dbReference type="NCBI Taxonomy" id="1331910"/>
    <lineage>
        <taxon>Bacteria</taxon>
        <taxon>Pseudomonadati</taxon>
        <taxon>Planctomycetota</taxon>
        <taxon>Planctomycetia</taxon>
        <taxon>Pirellulales</taxon>
        <taxon>Thermoguttaceae</taxon>
        <taxon>Thermogutta</taxon>
    </lineage>
</organism>
<keyword evidence="4" id="KW-1185">Reference proteome</keyword>
<reference evidence="3 4" key="1">
    <citation type="journal article" name="Front. Microbiol.">
        <title>Sugar Metabolism of the First Thermophilic Planctomycete Thermogutta terrifontis: Comparative Genomic and Transcriptomic Approaches.</title>
        <authorList>
            <person name="Elcheninov A.G."/>
            <person name="Menzel P."/>
            <person name="Gudbergsdottir S.R."/>
            <person name="Slesarev A.I."/>
            <person name="Kadnikov V.V."/>
            <person name="Krogh A."/>
            <person name="Bonch-Osmolovskaya E.A."/>
            <person name="Peng X."/>
            <person name="Kublanov I.V."/>
        </authorList>
    </citation>
    <scope>NUCLEOTIDE SEQUENCE [LARGE SCALE GENOMIC DNA]</scope>
    <source>
        <strain evidence="3 4">R1</strain>
    </source>
</reference>
<keyword evidence="2" id="KW-0472">Membrane</keyword>
<dbReference type="Proteomes" id="UP000215086">
    <property type="component" value="Chromosome"/>
</dbReference>
<dbReference type="RefSeq" id="WP_095413520.1">
    <property type="nucleotide sequence ID" value="NZ_CP018477.1"/>
</dbReference>
<proteinExistence type="predicted"/>
<evidence type="ECO:0000313" key="3">
    <source>
        <dbReference type="EMBL" id="ASV72635.1"/>
    </source>
</evidence>
<feature type="region of interest" description="Disordered" evidence="1">
    <location>
        <begin position="324"/>
        <end position="357"/>
    </location>
</feature>
<dbReference type="KEGG" id="ttf:THTE_0033"/>
<dbReference type="EMBL" id="CP018477">
    <property type="protein sequence ID" value="ASV72635.1"/>
    <property type="molecule type" value="Genomic_DNA"/>
</dbReference>
<accession>A0A286R9K1</accession>
<gene>
    <name evidence="3" type="ORF">THTE_0033</name>
</gene>
<protein>
    <recommendedName>
        <fullName evidence="5">Protein kinase domain-containing protein</fullName>
    </recommendedName>
</protein>